<accession>A0A517MMD3</accession>
<evidence type="ECO:0000313" key="1">
    <source>
        <dbReference type="EMBL" id="QDS96039.1"/>
    </source>
</evidence>
<evidence type="ECO:0000313" key="2">
    <source>
        <dbReference type="Proteomes" id="UP000320672"/>
    </source>
</evidence>
<keyword evidence="2" id="KW-1185">Reference proteome</keyword>
<protein>
    <submittedName>
        <fullName evidence="1">Uncharacterized protein</fullName>
    </submittedName>
</protein>
<dbReference type="EMBL" id="CP036262">
    <property type="protein sequence ID" value="QDS96039.1"/>
    <property type="molecule type" value="Genomic_DNA"/>
</dbReference>
<dbReference type="KEGG" id="rml:FF011L_48430"/>
<reference evidence="1 2" key="1">
    <citation type="submission" date="2019-02" db="EMBL/GenBank/DDBJ databases">
        <title>Deep-cultivation of Planctomycetes and their phenomic and genomic characterization uncovers novel biology.</title>
        <authorList>
            <person name="Wiegand S."/>
            <person name="Jogler M."/>
            <person name="Boedeker C."/>
            <person name="Pinto D."/>
            <person name="Vollmers J."/>
            <person name="Rivas-Marin E."/>
            <person name="Kohn T."/>
            <person name="Peeters S.H."/>
            <person name="Heuer A."/>
            <person name="Rast P."/>
            <person name="Oberbeckmann S."/>
            <person name="Bunk B."/>
            <person name="Jeske O."/>
            <person name="Meyerdierks A."/>
            <person name="Storesund J.E."/>
            <person name="Kallscheuer N."/>
            <person name="Luecker S."/>
            <person name="Lage O.M."/>
            <person name="Pohl T."/>
            <person name="Merkel B.J."/>
            <person name="Hornburger P."/>
            <person name="Mueller R.-W."/>
            <person name="Bruemmer F."/>
            <person name="Labrenz M."/>
            <person name="Spormann A.M."/>
            <person name="Op den Camp H."/>
            <person name="Overmann J."/>
            <person name="Amann R."/>
            <person name="Jetten M.S.M."/>
            <person name="Mascher T."/>
            <person name="Medema M.H."/>
            <person name="Devos D.P."/>
            <person name="Kaster A.-K."/>
            <person name="Ovreas L."/>
            <person name="Rohde M."/>
            <person name="Galperin M.Y."/>
            <person name="Jogler C."/>
        </authorList>
    </citation>
    <scope>NUCLEOTIDE SEQUENCE [LARGE SCALE GENOMIC DNA]</scope>
    <source>
        <strain evidence="1 2">FF011L</strain>
    </source>
</reference>
<dbReference type="AlphaFoldDB" id="A0A517MMD3"/>
<name>A0A517MMD3_9BACT</name>
<gene>
    <name evidence="1" type="ORF">FF011L_48430</name>
</gene>
<organism evidence="1 2">
    <name type="scientific">Roseimaritima multifibrata</name>
    <dbReference type="NCBI Taxonomy" id="1930274"/>
    <lineage>
        <taxon>Bacteria</taxon>
        <taxon>Pseudomonadati</taxon>
        <taxon>Planctomycetota</taxon>
        <taxon>Planctomycetia</taxon>
        <taxon>Pirellulales</taxon>
        <taxon>Pirellulaceae</taxon>
        <taxon>Roseimaritima</taxon>
    </lineage>
</organism>
<sequence>MRSPFLSRRSLLTVDVSRSAEDLIDRERVVGNFNKDANSKIGEFNCSFNIVLQQTPTDCPKRSR</sequence>
<dbReference type="Proteomes" id="UP000320672">
    <property type="component" value="Chromosome"/>
</dbReference>
<proteinExistence type="predicted"/>
<dbReference type="RefSeq" id="WP_218932817.1">
    <property type="nucleotide sequence ID" value="NZ_CP036262.1"/>
</dbReference>